<dbReference type="AlphaFoldDB" id="A0A644Y0P7"/>
<protein>
    <recommendedName>
        <fullName evidence="2">WG repeat-containing protein</fullName>
    </recommendedName>
</protein>
<sequence length="357" mass="40364">MGNAQKIKFLRQIIKCECYPLVVVFRGDGSYFAFYANMDENIMKSGIYAFLNGYPIEFSPTFSHASLFGKRIYKGDFDKLKRNGRGVVIQGTEFFQGEIKNGTFYNGILYGVSDKKSYIIQGAVNNNVKIESYYDQPQNLYGLKFSNGINYIPASFQQFNTNSSGVYIAKYNGKYGAINEAGLVILPFSYDKLGQFNEDAVYYEYKQKDTVWSGFVDRFGNELFSYTGTKGIGYSIFQDGIALINVGSEEEDSYIYVDKRGNNICGDRSYNKANKFSHGRALVGICDNDFGHISYGFIDRSGRYVVSPMYEDAYDYDYVSVGVAYAKRSDGKWVKLDLQGNVLSVLTEDDLDELIYG</sequence>
<reference evidence="1" key="1">
    <citation type="submission" date="2019-08" db="EMBL/GenBank/DDBJ databases">
        <authorList>
            <person name="Kucharzyk K."/>
            <person name="Murdoch R.W."/>
            <person name="Higgins S."/>
            <person name="Loffler F."/>
        </authorList>
    </citation>
    <scope>NUCLEOTIDE SEQUENCE</scope>
</reference>
<evidence type="ECO:0000313" key="1">
    <source>
        <dbReference type="EMBL" id="MPM21929.1"/>
    </source>
</evidence>
<organism evidence="1">
    <name type="scientific">bioreactor metagenome</name>
    <dbReference type="NCBI Taxonomy" id="1076179"/>
    <lineage>
        <taxon>unclassified sequences</taxon>
        <taxon>metagenomes</taxon>
        <taxon>ecological metagenomes</taxon>
    </lineage>
</organism>
<proteinExistence type="predicted"/>
<accession>A0A644Y0P7</accession>
<evidence type="ECO:0008006" key="2">
    <source>
        <dbReference type="Google" id="ProtNLM"/>
    </source>
</evidence>
<dbReference type="PANTHER" id="PTHR37841:SF1">
    <property type="entry name" value="DUF3298 DOMAIN-CONTAINING PROTEIN"/>
    <property type="match status" value="1"/>
</dbReference>
<dbReference type="Pfam" id="PF14903">
    <property type="entry name" value="WG_beta_rep"/>
    <property type="match status" value="2"/>
</dbReference>
<dbReference type="EMBL" id="VSSQ01003699">
    <property type="protein sequence ID" value="MPM21929.1"/>
    <property type="molecule type" value="Genomic_DNA"/>
</dbReference>
<gene>
    <name evidence="1" type="ORF">SDC9_68379</name>
</gene>
<dbReference type="PANTHER" id="PTHR37841">
    <property type="entry name" value="GLR2918 PROTEIN"/>
    <property type="match status" value="1"/>
</dbReference>
<dbReference type="InterPro" id="IPR032774">
    <property type="entry name" value="WG_beta_rep"/>
</dbReference>
<name>A0A644Y0P7_9ZZZZ</name>
<comment type="caution">
    <text evidence="1">The sequence shown here is derived from an EMBL/GenBank/DDBJ whole genome shotgun (WGS) entry which is preliminary data.</text>
</comment>